<evidence type="ECO:0000256" key="1">
    <source>
        <dbReference type="PIRSR" id="PIRSR605502-1"/>
    </source>
</evidence>
<dbReference type="SUPFAM" id="SSF101478">
    <property type="entry name" value="ADP-ribosylglycohydrolase"/>
    <property type="match status" value="1"/>
</dbReference>
<evidence type="ECO:0000313" key="3">
    <source>
        <dbReference type="EMBL" id="TWF93139.1"/>
    </source>
</evidence>
<name>A0A561U192_9PSEU</name>
<dbReference type="AlphaFoldDB" id="A0A561U192"/>
<keyword evidence="4" id="KW-1185">Reference proteome</keyword>
<dbReference type="OrthoDB" id="4871367at2"/>
<feature type="binding site" evidence="1">
    <location>
        <position position="373"/>
    </location>
    <ligand>
        <name>Mg(2+)</name>
        <dbReference type="ChEBI" id="CHEBI:18420"/>
        <label>1</label>
    </ligand>
</feature>
<feature type="region of interest" description="Disordered" evidence="2">
    <location>
        <begin position="1"/>
        <end position="20"/>
    </location>
</feature>
<evidence type="ECO:0000313" key="4">
    <source>
        <dbReference type="Proteomes" id="UP000316184"/>
    </source>
</evidence>
<keyword evidence="3" id="KW-0378">Hydrolase</keyword>
<dbReference type="GO" id="GO:0016787">
    <property type="term" value="F:hydrolase activity"/>
    <property type="evidence" value="ECO:0007669"/>
    <property type="project" value="UniProtKB-KW"/>
</dbReference>
<dbReference type="Gene3D" id="1.10.4080.10">
    <property type="entry name" value="ADP-ribosylation/Crystallin J1"/>
    <property type="match status" value="1"/>
</dbReference>
<dbReference type="Pfam" id="PF03747">
    <property type="entry name" value="ADP_ribosyl_GH"/>
    <property type="match status" value="1"/>
</dbReference>
<sequence length="440" mass="46571">MASNGEGNAMAEAGREGGGPVRRVLVTPQEERFLGLWQDFWWSTGKQVHGQGTLYRLAAHSLSAAEMERWHERQRMAGEEIPRYAPIFRESAASRISRALPGMILGELVGDAVGISAADGAPFGQSSSFAQLTLFSLEALIATRLWADVNGKWADQENLRAAEFFAVLMWGHAQGTAWSEIMSGDRAARFPHPLGWLAARPEMRFRAHPDEAALGAVRDFATRNRASAVAGNDSRSAGVLASSVPLAMWSDAPDRLVALATKNAALTHGAPQAHVSAAALAVVCNALLNEHDLRTAVREAIEAVGALDGAADTVRALETVLTAAEVSTVEEFARTFDGVWTADAVLGVAVHAAMVHGRDFDRAVTESAGVQGDRPATAGVCGALVGIASGVAAIPAARLSPLAVGGVAQELIDDALAEFASANPPRSQEWHDRYDHLRGL</sequence>
<proteinExistence type="predicted"/>
<comment type="cofactor">
    <cofactor evidence="1">
        <name>Mg(2+)</name>
        <dbReference type="ChEBI" id="CHEBI:18420"/>
    </cofactor>
    <text evidence="1">Binds 2 magnesium ions per subunit.</text>
</comment>
<organism evidence="3 4">
    <name type="scientific">Saccharopolyspora dendranthemae</name>
    <dbReference type="NCBI Taxonomy" id="1181886"/>
    <lineage>
        <taxon>Bacteria</taxon>
        <taxon>Bacillati</taxon>
        <taxon>Actinomycetota</taxon>
        <taxon>Actinomycetes</taxon>
        <taxon>Pseudonocardiales</taxon>
        <taxon>Pseudonocardiaceae</taxon>
        <taxon>Saccharopolyspora</taxon>
    </lineage>
</organism>
<dbReference type="Proteomes" id="UP000316184">
    <property type="component" value="Unassembled WGS sequence"/>
</dbReference>
<accession>A0A561U192</accession>
<dbReference type="GO" id="GO:0046872">
    <property type="term" value="F:metal ion binding"/>
    <property type="evidence" value="ECO:0007669"/>
    <property type="project" value="UniProtKB-KW"/>
</dbReference>
<gene>
    <name evidence="3" type="ORF">FHU35_16422</name>
</gene>
<reference evidence="3 4" key="1">
    <citation type="submission" date="2019-06" db="EMBL/GenBank/DDBJ databases">
        <title>Sequencing the genomes of 1000 actinobacteria strains.</title>
        <authorList>
            <person name="Klenk H.-P."/>
        </authorList>
    </citation>
    <scope>NUCLEOTIDE SEQUENCE [LARGE SCALE GENOMIC DNA]</scope>
    <source>
        <strain evidence="3 4">DSM 46699</strain>
    </source>
</reference>
<keyword evidence="1" id="KW-0460">Magnesium</keyword>
<dbReference type="InterPro" id="IPR036705">
    <property type="entry name" value="Ribosyl_crysJ1_sf"/>
</dbReference>
<evidence type="ECO:0000256" key="2">
    <source>
        <dbReference type="SAM" id="MobiDB-lite"/>
    </source>
</evidence>
<protein>
    <submittedName>
        <fullName evidence="3">ADP-ribosylglycohydrolase</fullName>
    </submittedName>
</protein>
<dbReference type="InterPro" id="IPR005502">
    <property type="entry name" value="Ribosyl_crysJ1"/>
</dbReference>
<comment type="caution">
    <text evidence="3">The sequence shown here is derived from an EMBL/GenBank/DDBJ whole genome shotgun (WGS) entry which is preliminary data.</text>
</comment>
<dbReference type="EMBL" id="VIWX01000006">
    <property type="protein sequence ID" value="TWF93139.1"/>
    <property type="molecule type" value="Genomic_DNA"/>
</dbReference>
<keyword evidence="1" id="KW-0479">Metal-binding</keyword>